<feature type="chain" id="PRO_5019333714" evidence="1">
    <location>
        <begin position="19"/>
        <end position="45"/>
    </location>
</feature>
<organism evidence="2 3">
    <name type="scientific">Aegilops tauschii subsp. strangulata</name>
    <name type="common">Goatgrass</name>
    <dbReference type="NCBI Taxonomy" id="200361"/>
    <lineage>
        <taxon>Eukaryota</taxon>
        <taxon>Viridiplantae</taxon>
        <taxon>Streptophyta</taxon>
        <taxon>Embryophyta</taxon>
        <taxon>Tracheophyta</taxon>
        <taxon>Spermatophyta</taxon>
        <taxon>Magnoliopsida</taxon>
        <taxon>Liliopsida</taxon>
        <taxon>Poales</taxon>
        <taxon>Poaceae</taxon>
        <taxon>BOP clade</taxon>
        <taxon>Pooideae</taxon>
        <taxon>Triticodae</taxon>
        <taxon>Triticeae</taxon>
        <taxon>Triticinae</taxon>
        <taxon>Aegilops</taxon>
    </lineage>
</organism>
<name>A0A453BED0_AEGTS</name>
<keyword evidence="1" id="KW-0732">Signal</keyword>
<proteinExistence type="predicted"/>
<protein>
    <submittedName>
        <fullName evidence="2">Uncharacterized protein</fullName>
    </submittedName>
</protein>
<reference evidence="3" key="2">
    <citation type="journal article" date="2017" name="Nat. Plants">
        <title>The Aegilops tauschii genome reveals multiple impacts of transposons.</title>
        <authorList>
            <person name="Zhao G."/>
            <person name="Zou C."/>
            <person name="Li K."/>
            <person name="Wang K."/>
            <person name="Li T."/>
            <person name="Gao L."/>
            <person name="Zhang X."/>
            <person name="Wang H."/>
            <person name="Yang Z."/>
            <person name="Liu X."/>
            <person name="Jiang W."/>
            <person name="Mao L."/>
            <person name="Kong X."/>
            <person name="Jiao Y."/>
            <person name="Jia J."/>
        </authorList>
    </citation>
    <scope>NUCLEOTIDE SEQUENCE [LARGE SCALE GENOMIC DNA]</scope>
    <source>
        <strain evidence="3">cv. AL8/78</strain>
    </source>
</reference>
<dbReference type="Gramene" id="AET2Gv20475800.1">
    <property type="protein sequence ID" value="AET2Gv20475800.1"/>
    <property type="gene ID" value="AET2Gv20475800"/>
</dbReference>
<sequence>MLWPVWLSTSFLVYLSVAEFSWLREYMQKVMLCTGAKHGVSLCTA</sequence>
<evidence type="ECO:0000256" key="1">
    <source>
        <dbReference type="SAM" id="SignalP"/>
    </source>
</evidence>
<reference evidence="3" key="1">
    <citation type="journal article" date="2014" name="Science">
        <title>Ancient hybridizations among the ancestral genomes of bread wheat.</title>
        <authorList>
            <consortium name="International Wheat Genome Sequencing Consortium,"/>
            <person name="Marcussen T."/>
            <person name="Sandve S.R."/>
            <person name="Heier L."/>
            <person name="Spannagl M."/>
            <person name="Pfeifer M."/>
            <person name="Jakobsen K.S."/>
            <person name="Wulff B.B."/>
            <person name="Steuernagel B."/>
            <person name="Mayer K.F."/>
            <person name="Olsen O.A."/>
        </authorList>
    </citation>
    <scope>NUCLEOTIDE SEQUENCE [LARGE SCALE GENOMIC DNA]</scope>
    <source>
        <strain evidence="3">cv. AL8/78</strain>
    </source>
</reference>
<feature type="signal peptide" evidence="1">
    <location>
        <begin position="1"/>
        <end position="18"/>
    </location>
</feature>
<keyword evidence="3" id="KW-1185">Reference proteome</keyword>
<dbReference type="Proteomes" id="UP000015105">
    <property type="component" value="Chromosome 2D"/>
</dbReference>
<evidence type="ECO:0000313" key="3">
    <source>
        <dbReference type="Proteomes" id="UP000015105"/>
    </source>
</evidence>
<dbReference type="AlphaFoldDB" id="A0A453BED0"/>
<reference evidence="2" key="3">
    <citation type="journal article" date="2017" name="Nature">
        <title>Genome sequence of the progenitor of the wheat D genome Aegilops tauschii.</title>
        <authorList>
            <person name="Luo M.C."/>
            <person name="Gu Y.Q."/>
            <person name="Puiu D."/>
            <person name="Wang H."/>
            <person name="Twardziok S.O."/>
            <person name="Deal K.R."/>
            <person name="Huo N."/>
            <person name="Zhu T."/>
            <person name="Wang L."/>
            <person name="Wang Y."/>
            <person name="McGuire P.E."/>
            <person name="Liu S."/>
            <person name="Long H."/>
            <person name="Ramasamy R.K."/>
            <person name="Rodriguez J.C."/>
            <person name="Van S.L."/>
            <person name="Yuan L."/>
            <person name="Wang Z."/>
            <person name="Xia Z."/>
            <person name="Xiao L."/>
            <person name="Anderson O.D."/>
            <person name="Ouyang S."/>
            <person name="Liang Y."/>
            <person name="Zimin A.V."/>
            <person name="Pertea G."/>
            <person name="Qi P."/>
            <person name="Bennetzen J.L."/>
            <person name="Dai X."/>
            <person name="Dawson M.W."/>
            <person name="Muller H.G."/>
            <person name="Kugler K."/>
            <person name="Rivarola-Duarte L."/>
            <person name="Spannagl M."/>
            <person name="Mayer K.F.X."/>
            <person name="Lu F.H."/>
            <person name="Bevan M.W."/>
            <person name="Leroy P."/>
            <person name="Li P."/>
            <person name="You F.M."/>
            <person name="Sun Q."/>
            <person name="Liu Z."/>
            <person name="Lyons E."/>
            <person name="Wicker T."/>
            <person name="Salzberg S.L."/>
            <person name="Devos K.M."/>
            <person name="Dvorak J."/>
        </authorList>
    </citation>
    <scope>NUCLEOTIDE SEQUENCE [LARGE SCALE GENOMIC DNA]</scope>
    <source>
        <strain evidence="2">cv. AL8/78</strain>
    </source>
</reference>
<accession>A0A453BED0</accession>
<reference evidence="2" key="4">
    <citation type="submission" date="2019-03" db="UniProtKB">
        <authorList>
            <consortium name="EnsemblPlants"/>
        </authorList>
    </citation>
    <scope>IDENTIFICATION</scope>
</reference>
<dbReference type="EnsemblPlants" id="AET2Gv20475800.1">
    <property type="protein sequence ID" value="AET2Gv20475800.1"/>
    <property type="gene ID" value="AET2Gv20475800"/>
</dbReference>
<reference evidence="2" key="5">
    <citation type="journal article" date="2021" name="G3 (Bethesda)">
        <title>Aegilops tauschii genome assembly Aet v5.0 features greater sequence contiguity and improved annotation.</title>
        <authorList>
            <person name="Wang L."/>
            <person name="Zhu T."/>
            <person name="Rodriguez J.C."/>
            <person name="Deal K.R."/>
            <person name="Dubcovsky J."/>
            <person name="McGuire P.E."/>
            <person name="Lux T."/>
            <person name="Spannagl M."/>
            <person name="Mayer K.F.X."/>
            <person name="Baldrich P."/>
            <person name="Meyers B.C."/>
            <person name="Huo N."/>
            <person name="Gu Y.Q."/>
            <person name="Zhou H."/>
            <person name="Devos K.M."/>
            <person name="Bennetzen J.L."/>
            <person name="Unver T."/>
            <person name="Budak H."/>
            <person name="Gulick P.J."/>
            <person name="Galiba G."/>
            <person name="Kalapos B."/>
            <person name="Nelson D.R."/>
            <person name="Li P."/>
            <person name="You F.M."/>
            <person name="Luo M.C."/>
            <person name="Dvorak J."/>
        </authorList>
    </citation>
    <scope>NUCLEOTIDE SEQUENCE [LARGE SCALE GENOMIC DNA]</scope>
    <source>
        <strain evidence="2">cv. AL8/78</strain>
    </source>
</reference>
<evidence type="ECO:0000313" key="2">
    <source>
        <dbReference type="EnsemblPlants" id="AET2Gv20475800.1"/>
    </source>
</evidence>